<dbReference type="Pfam" id="PF12669">
    <property type="entry name" value="FeoB_associated"/>
    <property type="match status" value="1"/>
</dbReference>
<sequence>MIASIAIGTVIFGYSGWTIFRYVKKSKEGKCAACSLKNSCKSKCDSFN</sequence>
<accession>A0A1B9AMR0</accession>
<proteinExistence type="predicted"/>
<dbReference type="GO" id="GO:0016787">
    <property type="term" value="F:hydrolase activity"/>
    <property type="evidence" value="ECO:0007669"/>
    <property type="project" value="UniProtKB-KW"/>
</dbReference>
<dbReference type="EMBL" id="MAYT01000027">
    <property type="protein sequence ID" value="OCA85086.1"/>
    <property type="molecule type" value="Genomic_DNA"/>
</dbReference>
<keyword evidence="2" id="KW-1185">Reference proteome</keyword>
<protein>
    <submittedName>
        <fullName evidence="1">Hydrolase</fullName>
    </submittedName>
</protein>
<comment type="caution">
    <text evidence="1">The sequence shown here is derived from an EMBL/GenBank/DDBJ whole genome shotgun (WGS) entry which is preliminary data.</text>
</comment>
<dbReference type="RefSeq" id="WP_065411056.1">
    <property type="nucleotide sequence ID" value="NZ_MAYT01000027.1"/>
</dbReference>
<name>A0A1B9AMR0_9BACI</name>
<evidence type="ECO:0000313" key="1">
    <source>
        <dbReference type="EMBL" id="OCA85086.1"/>
    </source>
</evidence>
<dbReference type="Proteomes" id="UP000092578">
    <property type="component" value="Unassembled WGS sequence"/>
</dbReference>
<evidence type="ECO:0000313" key="2">
    <source>
        <dbReference type="Proteomes" id="UP000092578"/>
    </source>
</evidence>
<dbReference type="AlphaFoldDB" id="A0A1B9AMR0"/>
<organism evidence="1 2">
    <name type="scientific">Pseudobacillus wudalianchiensis</name>
    <dbReference type="NCBI Taxonomy" id="1743143"/>
    <lineage>
        <taxon>Bacteria</taxon>
        <taxon>Bacillati</taxon>
        <taxon>Bacillota</taxon>
        <taxon>Bacilli</taxon>
        <taxon>Bacillales</taxon>
        <taxon>Bacillaceae</taxon>
        <taxon>Pseudobacillus</taxon>
    </lineage>
</organism>
<keyword evidence="1" id="KW-0378">Hydrolase</keyword>
<reference evidence="2" key="1">
    <citation type="submission" date="2016-05" db="EMBL/GenBank/DDBJ databases">
        <authorList>
            <person name="Liu B."/>
            <person name="Wang J."/>
            <person name="Zhu Y."/>
            <person name="Liu G."/>
            <person name="Chen Q."/>
            <person name="Chen Z."/>
            <person name="Lan J."/>
            <person name="Che J."/>
            <person name="Ge C."/>
            <person name="Shi H."/>
            <person name="Pan Z."/>
            <person name="Liu X."/>
        </authorList>
    </citation>
    <scope>NUCLEOTIDE SEQUENCE [LARGE SCALE GENOMIC DNA]</scope>
    <source>
        <strain evidence="2">FJAT-27215</strain>
    </source>
</reference>
<gene>
    <name evidence="1" type="ORF">A8F95_10370</name>
</gene>